<dbReference type="AlphaFoldDB" id="I1YIH7"/>
<dbReference type="PATRIC" id="fig|754477.3.peg.1550"/>
<protein>
    <submittedName>
        <fullName evidence="2">Uncharacterized protein</fullName>
    </submittedName>
</protein>
<evidence type="ECO:0000313" key="3">
    <source>
        <dbReference type="Proteomes" id="UP000009145"/>
    </source>
</evidence>
<organism evidence="2 3">
    <name type="scientific">Methylophaga frappieri (strain ATCC BAA-2434 / DSM 25690 / JAM7)</name>
    <dbReference type="NCBI Taxonomy" id="754477"/>
    <lineage>
        <taxon>Bacteria</taxon>
        <taxon>Pseudomonadati</taxon>
        <taxon>Pseudomonadota</taxon>
        <taxon>Gammaproteobacteria</taxon>
        <taxon>Thiotrichales</taxon>
        <taxon>Piscirickettsiaceae</taxon>
        <taxon>Methylophaga</taxon>
    </lineage>
</organism>
<feature type="compositionally biased region" description="Basic and acidic residues" evidence="1">
    <location>
        <begin position="27"/>
        <end position="37"/>
    </location>
</feature>
<feature type="region of interest" description="Disordered" evidence="1">
    <location>
        <begin position="1"/>
        <end position="44"/>
    </location>
</feature>
<accession>I1YIH7</accession>
<feature type="compositionally biased region" description="Low complexity" evidence="1">
    <location>
        <begin position="1"/>
        <end position="10"/>
    </location>
</feature>
<gene>
    <name evidence="2" type="ordered locus">Q7C_1571</name>
</gene>
<dbReference type="Proteomes" id="UP000009145">
    <property type="component" value="Chromosome"/>
</dbReference>
<keyword evidence="3" id="KW-1185">Reference proteome</keyword>
<proteinExistence type="predicted"/>
<evidence type="ECO:0000313" key="2">
    <source>
        <dbReference type="EMBL" id="AFJ02720.1"/>
    </source>
</evidence>
<reference evidence="2 3" key="1">
    <citation type="journal article" date="2012" name="J. Bacteriol.">
        <title>Complete genome sequences of Methylophaga sp. strain JAM1 and Methylophaga sp. strain JAM7.</title>
        <authorList>
            <person name="Villeneuve C."/>
            <person name="Martineau C."/>
            <person name="Mauffrey F."/>
            <person name="Villemur R."/>
        </authorList>
    </citation>
    <scope>NUCLEOTIDE SEQUENCE [LARGE SCALE GENOMIC DNA]</scope>
    <source>
        <strain evidence="2 3">JAM7</strain>
    </source>
</reference>
<sequence length="44" mass="4715">MDLTDGLTLIDTDDAHNNYGSANPDLMDGRGGNDKLSRSPPPQE</sequence>
<dbReference type="KEGG" id="mec:Q7C_1571"/>
<dbReference type="EMBL" id="CP003380">
    <property type="protein sequence ID" value="AFJ02720.1"/>
    <property type="molecule type" value="Genomic_DNA"/>
</dbReference>
<evidence type="ECO:0000256" key="1">
    <source>
        <dbReference type="SAM" id="MobiDB-lite"/>
    </source>
</evidence>
<dbReference type="HOGENOM" id="CLU_3218493_0_0_6"/>
<name>I1YIH7_METFJ</name>